<dbReference type="Proteomes" id="UP000184076">
    <property type="component" value="Unassembled WGS sequence"/>
</dbReference>
<evidence type="ECO:0000313" key="1">
    <source>
        <dbReference type="EMBL" id="SHG32680.1"/>
    </source>
</evidence>
<dbReference type="EMBL" id="FQVB01000062">
    <property type="protein sequence ID" value="SHG32680.1"/>
    <property type="molecule type" value="Genomic_DNA"/>
</dbReference>
<organism evidence="1 2">
    <name type="scientific">Desulfacinum infernum DSM 9756</name>
    <dbReference type="NCBI Taxonomy" id="1121391"/>
    <lineage>
        <taxon>Bacteria</taxon>
        <taxon>Pseudomonadati</taxon>
        <taxon>Thermodesulfobacteriota</taxon>
        <taxon>Syntrophobacteria</taxon>
        <taxon>Syntrophobacterales</taxon>
        <taxon>Syntrophobacteraceae</taxon>
        <taxon>Desulfacinum</taxon>
    </lineage>
</organism>
<protein>
    <submittedName>
        <fullName evidence="1">Uncharacterized protein</fullName>
    </submittedName>
</protein>
<sequence>MTVTERLTGDWAARKASGVLFPTYFEEWTGCNERVLAESRRRAAPWVDFVLPLRERDMSCRITEIIFPGTAEAFVPRTPLGKRLVDLRRKAIQAGMKLLTEDEVLEEVRRRRGELEDDEADVY</sequence>
<name>A0A1M5IXL0_9BACT</name>
<gene>
    <name evidence="1" type="ORF">SAMN02745206_03687</name>
</gene>
<dbReference type="STRING" id="1121391.SAMN02745206_03687"/>
<dbReference type="OrthoDB" id="467142at2"/>
<dbReference type="AlphaFoldDB" id="A0A1M5IXL0"/>
<evidence type="ECO:0000313" key="2">
    <source>
        <dbReference type="Proteomes" id="UP000184076"/>
    </source>
</evidence>
<keyword evidence="2" id="KW-1185">Reference proteome</keyword>
<accession>A0A1M5IXL0</accession>
<dbReference type="RefSeq" id="WP_073042140.1">
    <property type="nucleotide sequence ID" value="NZ_FQVB01000062.1"/>
</dbReference>
<proteinExistence type="predicted"/>
<reference evidence="2" key="1">
    <citation type="submission" date="2016-11" db="EMBL/GenBank/DDBJ databases">
        <authorList>
            <person name="Varghese N."/>
            <person name="Submissions S."/>
        </authorList>
    </citation>
    <scope>NUCLEOTIDE SEQUENCE [LARGE SCALE GENOMIC DNA]</scope>
    <source>
        <strain evidence="2">DSM 9756</strain>
    </source>
</reference>